<feature type="compositionally biased region" description="Basic and acidic residues" evidence="1">
    <location>
        <begin position="613"/>
        <end position="636"/>
    </location>
</feature>
<dbReference type="Proteomes" id="UP000266841">
    <property type="component" value="Unassembled WGS sequence"/>
</dbReference>
<accession>K0T4H8</accession>
<dbReference type="EMBL" id="AGNL01004338">
    <property type="protein sequence ID" value="EJK73633.1"/>
    <property type="molecule type" value="Genomic_DNA"/>
</dbReference>
<comment type="caution">
    <text evidence="2">The sequence shown here is derived from an EMBL/GenBank/DDBJ whole genome shotgun (WGS) entry which is preliminary data.</text>
</comment>
<organism evidence="2 3">
    <name type="scientific">Thalassiosira oceanica</name>
    <name type="common">Marine diatom</name>
    <dbReference type="NCBI Taxonomy" id="159749"/>
    <lineage>
        <taxon>Eukaryota</taxon>
        <taxon>Sar</taxon>
        <taxon>Stramenopiles</taxon>
        <taxon>Ochrophyta</taxon>
        <taxon>Bacillariophyta</taxon>
        <taxon>Coscinodiscophyceae</taxon>
        <taxon>Thalassiosirophycidae</taxon>
        <taxon>Thalassiosirales</taxon>
        <taxon>Thalassiosiraceae</taxon>
        <taxon>Thalassiosira</taxon>
    </lineage>
</organism>
<evidence type="ECO:0000313" key="3">
    <source>
        <dbReference type="Proteomes" id="UP000266841"/>
    </source>
</evidence>
<sequence>MTMRMAPAQMDVTQTSSTPRRRLVVAVRGDGAGVVGVLLREHLGRAVPAEDDADALEEPGRSGEELRAVVQEEHAAVDDRSGDDGQDHVGEELHPADVVVGEGYDEYVLRVARHGQRAARVGRGREAEKVREAVGDLVADAEVDHDPGEDEHDRVVHDRGRADGAHGHDLGAPLPVDGIVERVAELVEEPAPLHLLEVDGREHEPEEQEERLHDDDLLGVEGRALAGEEEDVSEDHHAEPAAEGDPGPADGQEPVGEHEEDPEGEVDGADAELPEEAELVAHVLVHVLAQEPVAAAGVLHDSALGLGQGPGAPALLDRPRARSAAWSRLHVEDGLRPLLAEGPAPLHLGRRGGNARAEGAEEGAVQGQHARHGHEGRAPLPPERRRALLVRLLLLIPWPVGRGGRAAALLLYPGDRLLQAQAQEEGRHDMRTLPRTLAQSRRSLPVGRGVAPKEDAISVVVLRARLPRASAGPAAVPRRRLEAPPGVPPVDAAALAGGRLVPGPVRSRGENAGLLLLPPPRSPTRRALEAVGARDAAERVGLDPAPAQPGAAAGMGRERRTPEAVPGSGVECRRGELVQGARPGLRDDGGGAVRAGGGPEAAGGGDVRATRARGRDAVGKPLPSRDGHHGGERHAAEPVPEADTAHDRPRRGRVGSRNVALGEYIDRRDFVEIPWNEDEVDDDAGAGTDVQFEPPVDDRTPRLRLADVETLRLLDRTASSIHQYCRFAKYARDTRHCENELLVLRFSTNLGCSYGVNNPLFTHPSSHSWLIANHDIAYPPGILANMGRELERSRAAEPDLAVLAFGYIYGRGRLENPWSNFVMTACAVARAGVWSEDIFPAYYEDDDFRDRIRYIMGEWSDAVHGDAEEHPNVPELLMDDTRYIRYVTDRSVAVAHGPISASTYLSGTHEAMQRAFDEEKERTTPRDKKRTWWEWLSGPPPAPAVAGPVPPSSDMYESDRWYFVRQLSDASRYFMCKHGALPDPGEHGEDSLRYFGKNERFLRPFVNRTNMDVLRESTRSNLGDESSASLWSAWSFNATRRTCVHRATNTILSKPKEERKRLTAKYKVLCSVC</sequence>
<feature type="compositionally biased region" description="Low complexity" evidence="1">
    <location>
        <begin position="544"/>
        <end position="555"/>
    </location>
</feature>
<feature type="compositionally biased region" description="Basic and acidic residues" evidence="1">
    <location>
        <begin position="142"/>
        <end position="169"/>
    </location>
</feature>
<feature type="region of interest" description="Disordered" evidence="1">
    <location>
        <begin position="138"/>
        <end position="173"/>
    </location>
</feature>
<feature type="compositionally biased region" description="Basic and acidic residues" evidence="1">
    <location>
        <begin position="196"/>
        <end position="216"/>
    </location>
</feature>
<keyword evidence="3" id="KW-1185">Reference proteome</keyword>
<reference evidence="2 3" key="1">
    <citation type="journal article" date="2012" name="Genome Biol.">
        <title>Genome and low-iron response of an oceanic diatom adapted to chronic iron limitation.</title>
        <authorList>
            <person name="Lommer M."/>
            <person name="Specht M."/>
            <person name="Roy A.S."/>
            <person name="Kraemer L."/>
            <person name="Andreson R."/>
            <person name="Gutowska M.A."/>
            <person name="Wolf J."/>
            <person name="Bergner S.V."/>
            <person name="Schilhabel M.B."/>
            <person name="Klostermeier U.C."/>
            <person name="Beiko R.G."/>
            <person name="Rosenstiel P."/>
            <person name="Hippler M."/>
            <person name="Laroche J."/>
        </authorList>
    </citation>
    <scope>NUCLEOTIDE SEQUENCE [LARGE SCALE GENOMIC DNA]</scope>
    <source>
        <strain evidence="2 3">CCMP1005</strain>
    </source>
</reference>
<dbReference type="OrthoDB" id="10267535at2759"/>
<evidence type="ECO:0000256" key="1">
    <source>
        <dbReference type="SAM" id="MobiDB-lite"/>
    </source>
</evidence>
<dbReference type="eggNOG" id="ENOG502T2VR">
    <property type="taxonomic scope" value="Eukaryota"/>
</dbReference>
<gene>
    <name evidence="2" type="ORF">THAOC_04727</name>
</gene>
<feature type="region of interest" description="Disordered" evidence="1">
    <location>
        <begin position="541"/>
        <end position="654"/>
    </location>
</feature>
<name>K0T4H8_THAOC</name>
<feature type="compositionally biased region" description="Basic and acidic residues" evidence="1">
    <location>
        <begin position="58"/>
        <end position="86"/>
    </location>
</feature>
<feature type="region of interest" description="Disordered" evidence="1">
    <location>
        <begin position="342"/>
        <end position="380"/>
    </location>
</feature>
<feature type="compositionally biased region" description="Low complexity" evidence="1">
    <location>
        <begin position="241"/>
        <end position="251"/>
    </location>
</feature>
<feature type="region of interest" description="Disordered" evidence="1">
    <location>
        <begin position="50"/>
        <end position="86"/>
    </location>
</feature>
<proteinExistence type="predicted"/>
<feature type="compositionally biased region" description="Gly residues" evidence="1">
    <location>
        <begin position="590"/>
        <end position="606"/>
    </location>
</feature>
<evidence type="ECO:0000313" key="2">
    <source>
        <dbReference type="EMBL" id="EJK73633.1"/>
    </source>
</evidence>
<dbReference type="AlphaFoldDB" id="K0T4H8"/>
<protein>
    <submittedName>
        <fullName evidence="2">Uncharacterized protein</fullName>
    </submittedName>
</protein>
<feature type="compositionally biased region" description="Acidic residues" evidence="1">
    <location>
        <begin position="258"/>
        <end position="268"/>
    </location>
</feature>
<feature type="region of interest" description="Disordered" evidence="1">
    <location>
        <begin position="194"/>
        <end position="268"/>
    </location>
</feature>